<dbReference type="InterPro" id="IPR012347">
    <property type="entry name" value="Ferritin-like"/>
</dbReference>
<gene>
    <name evidence="9" type="ORF">LCGC14_0463050</name>
</gene>
<dbReference type="PANTHER" id="PTHR11237">
    <property type="entry name" value="COENZYME Q10 BIOSYNTHESIS PROTEIN 7"/>
    <property type="match status" value="1"/>
</dbReference>
<sequence length="215" mass="23877">MSTSRHYSFLDRLLNQADQSLRTLVPGAAQPNRPSPAQHLANVPMDEEERLHIAGLMRINHTGEVCAQALYQGQALTAKLPDVREKMEHAAAEEIDHLAWCEQRLTELNSRTSVFNPLFYGLSFGIGAAAGLISDRISLGFVAATEEQVERHLDDHLNQLPQEDIKSRAILEQMREDEIEHGNQALEAGGVVFPAPVKQAMTLLSKVMTKITYKA</sequence>
<dbReference type="Pfam" id="PF03232">
    <property type="entry name" value="COQ7"/>
    <property type="match status" value="1"/>
</dbReference>
<accession>A0A0F9VND9</accession>
<dbReference type="InterPro" id="IPR011566">
    <property type="entry name" value="Ubq_synth_Coq7"/>
</dbReference>
<evidence type="ECO:0000256" key="1">
    <source>
        <dbReference type="ARBA" id="ARBA00004749"/>
    </source>
</evidence>
<proteinExistence type="inferred from homology"/>
<keyword evidence="6" id="KW-0408">Iron</keyword>
<dbReference type="AlphaFoldDB" id="A0A0F9VND9"/>
<reference evidence="9" key="1">
    <citation type="journal article" date="2015" name="Nature">
        <title>Complex archaea that bridge the gap between prokaryotes and eukaryotes.</title>
        <authorList>
            <person name="Spang A."/>
            <person name="Saw J.H."/>
            <person name="Jorgensen S.L."/>
            <person name="Zaremba-Niedzwiedzka K."/>
            <person name="Martijn J."/>
            <person name="Lind A.E."/>
            <person name="van Eijk R."/>
            <person name="Schleper C."/>
            <person name="Guy L."/>
            <person name="Ettema T.J."/>
        </authorList>
    </citation>
    <scope>NUCLEOTIDE SEQUENCE</scope>
</reference>
<comment type="pathway">
    <text evidence="1">Cofactor biosynthesis; ubiquinone biosynthesis.</text>
</comment>
<dbReference type="CDD" id="cd01042">
    <property type="entry name" value="DMQH"/>
    <property type="match status" value="1"/>
</dbReference>
<dbReference type="InterPro" id="IPR047809">
    <property type="entry name" value="COQ7_proteobact"/>
</dbReference>
<evidence type="ECO:0000256" key="6">
    <source>
        <dbReference type="ARBA" id="ARBA00023004"/>
    </source>
</evidence>
<evidence type="ECO:0008006" key="10">
    <source>
        <dbReference type="Google" id="ProtNLM"/>
    </source>
</evidence>
<dbReference type="HAMAP" id="MF_01658">
    <property type="entry name" value="COQ7"/>
    <property type="match status" value="1"/>
</dbReference>
<dbReference type="NCBIfam" id="NF033656">
    <property type="entry name" value="DMQ_monoox_COQ7"/>
    <property type="match status" value="1"/>
</dbReference>
<evidence type="ECO:0000256" key="8">
    <source>
        <dbReference type="ARBA" id="ARBA00023136"/>
    </source>
</evidence>
<evidence type="ECO:0000256" key="4">
    <source>
        <dbReference type="ARBA" id="ARBA00022723"/>
    </source>
</evidence>
<comment type="caution">
    <text evidence="9">The sequence shown here is derived from an EMBL/GenBank/DDBJ whole genome shotgun (WGS) entry which is preliminary data.</text>
</comment>
<dbReference type="GO" id="GO:0046872">
    <property type="term" value="F:metal ion binding"/>
    <property type="evidence" value="ECO:0007669"/>
    <property type="project" value="UniProtKB-KW"/>
</dbReference>
<evidence type="ECO:0000313" key="9">
    <source>
        <dbReference type="EMBL" id="KKN67273.1"/>
    </source>
</evidence>
<dbReference type="GO" id="GO:0006744">
    <property type="term" value="P:ubiquinone biosynthetic process"/>
    <property type="evidence" value="ECO:0007669"/>
    <property type="project" value="UniProtKB-KW"/>
</dbReference>
<keyword evidence="2" id="KW-1003">Cell membrane</keyword>
<keyword evidence="4" id="KW-0479">Metal-binding</keyword>
<evidence type="ECO:0000256" key="5">
    <source>
        <dbReference type="ARBA" id="ARBA00023002"/>
    </source>
</evidence>
<organism evidence="9">
    <name type="scientific">marine sediment metagenome</name>
    <dbReference type="NCBI Taxonomy" id="412755"/>
    <lineage>
        <taxon>unclassified sequences</taxon>
        <taxon>metagenomes</taxon>
        <taxon>ecological metagenomes</taxon>
    </lineage>
</organism>
<keyword evidence="7" id="KW-0503">Monooxygenase</keyword>
<evidence type="ECO:0000256" key="3">
    <source>
        <dbReference type="ARBA" id="ARBA00022688"/>
    </source>
</evidence>
<protein>
    <recommendedName>
        <fullName evidence="10">Ubiquinone biosynthesis protein COQ7</fullName>
    </recommendedName>
</protein>
<name>A0A0F9VND9_9ZZZZ</name>
<dbReference type="GO" id="GO:0004497">
    <property type="term" value="F:monooxygenase activity"/>
    <property type="evidence" value="ECO:0007669"/>
    <property type="project" value="UniProtKB-KW"/>
</dbReference>
<dbReference type="InterPro" id="IPR009078">
    <property type="entry name" value="Ferritin-like_SF"/>
</dbReference>
<evidence type="ECO:0000256" key="7">
    <source>
        <dbReference type="ARBA" id="ARBA00023033"/>
    </source>
</evidence>
<keyword evidence="3" id="KW-0831">Ubiquinone biosynthesis</keyword>
<dbReference type="PANTHER" id="PTHR11237:SF4">
    <property type="entry name" value="5-DEMETHOXYUBIQUINONE HYDROXYLASE, MITOCHONDRIAL"/>
    <property type="match status" value="1"/>
</dbReference>
<evidence type="ECO:0000256" key="2">
    <source>
        <dbReference type="ARBA" id="ARBA00022475"/>
    </source>
</evidence>
<dbReference type="EMBL" id="LAZR01000478">
    <property type="protein sequence ID" value="KKN67273.1"/>
    <property type="molecule type" value="Genomic_DNA"/>
</dbReference>
<keyword evidence="8" id="KW-0472">Membrane</keyword>
<keyword evidence="5" id="KW-0560">Oxidoreductase</keyword>
<dbReference type="SUPFAM" id="SSF47240">
    <property type="entry name" value="Ferritin-like"/>
    <property type="match status" value="1"/>
</dbReference>
<dbReference type="Gene3D" id="1.20.1260.10">
    <property type="match status" value="1"/>
</dbReference>